<proteinExistence type="predicted"/>
<dbReference type="EMBL" id="JALBCA010000067">
    <property type="protein sequence ID" value="KAI2384800.1"/>
    <property type="molecule type" value="Genomic_DNA"/>
</dbReference>
<organism evidence="1">
    <name type="scientific">Ophidiomyces ophidiicola</name>
    <dbReference type="NCBI Taxonomy" id="1387563"/>
    <lineage>
        <taxon>Eukaryota</taxon>
        <taxon>Fungi</taxon>
        <taxon>Dikarya</taxon>
        <taxon>Ascomycota</taxon>
        <taxon>Pezizomycotina</taxon>
        <taxon>Eurotiomycetes</taxon>
        <taxon>Eurotiomycetidae</taxon>
        <taxon>Onygenales</taxon>
        <taxon>Onygenaceae</taxon>
        <taxon>Ophidiomyces</taxon>
    </lineage>
</organism>
<gene>
    <name evidence="1" type="ORF">LOY88_004432</name>
</gene>
<name>A0ACB8UTL4_9EURO</name>
<protein>
    <submittedName>
        <fullName evidence="1">Uncharacterized protein</fullName>
    </submittedName>
</protein>
<comment type="caution">
    <text evidence="1">The sequence shown here is derived from an EMBL/GenBank/DDBJ whole genome shotgun (WGS) entry which is preliminary data.</text>
</comment>
<evidence type="ECO:0000313" key="1">
    <source>
        <dbReference type="EMBL" id="KAI2384800.1"/>
    </source>
</evidence>
<accession>A0ACB8UTL4</accession>
<reference evidence="1" key="1">
    <citation type="journal article" date="2022" name="bioRxiv">
        <title>Population genetic analysis of Ophidiomyces ophidiicola, the causative agent of snake fungal disease, indicates recent introductions to the USA.</title>
        <authorList>
            <person name="Ladner J.T."/>
            <person name="Palmer J.M."/>
            <person name="Ettinger C.L."/>
            <person name="Stajich J.E."/>
            <person name="Farrell T.M."/>
            <person name="Glorioso B.M."/>
            <person name="Lawson B."/>
            <person name="Price S.J."/>
            <person name="Stengle A.G."/>
            <person name="Grear D.A."/>
            <person name="Lorch J.M."/>
        </authorList>
    </citation>
    <scope>NUCLEOTIDE SEQUENCE</scope>
    <source>
        <strain evidence="1">NWHC 24266-5</strain>
    </source>
</reference>
<sequence length="1362" mass="154214">MLNSSPQTPKTGRGCEQILLSLSIKYNLDLPIAEQRTPAKQPRTIAEKCVSGLTYLHFNGRSERVVQDFEDWAKPVLSDGIHKPNQECGTLPAPPLKSLSTSFIQRSVIECSKNISTDQRQQLLVYLLKLVEDEVWILKDTIVVSNSSIPFPASIDGLDCPRTQRPNTPFNEADNENGNDDSPSSSPSKRKTAMNKQEVFFTAPSSPTSSTPSLTNDDHGLDLLLPVISTDVSGDNQYSMPRGKQQKVTKYFSSPQNSFIHSANNSFSKNLYPSFVKHGQQPSVSNYMKVSKPSQSNARNAKDDQVKTFSTITTGLDGASFEPEPTTAATSFASDFYKNSNQLPRKSFYQFEDDEASESSTVALLQSEEFQQQFSMQLSPSQTAPAPDAVPDSAAIKVQNFVDELEASGPFAYSRCGKWPGSIPLRYRYEVERIAHAQGSYIEDILPHYQLPSQDYAEFWEYATREVSKGNQPEKAKSSIWEAAAGNFEDNGTNDVVTLTGELEWCKKSEPGYLKVTLSPLRLERSHRFSRRFGSDRFLEITFPTLGKSPEYLKNQGPTVLQSIATWLAQAPHYILGRTWRAFYLEDIKPKGNAKKGGPRSKVHLFAVDGCDFSGRIERLLYASLPGEVSEKHTPMSVEAMFNWHMPIQSNNHQKDCKLFQRLSLGLSRTIPTVTLQPNQIIRLEDTEPVMNDGCALMSPRLAILIKEMLGLQDENPSYFQGRIAGAKGIWMVDSPVSTLHSNDDIWIQISDSQRKIFPHPAGSNVYDDHQRTFEVVSWSRPLRPVNLNVQLLMVLQHGGVHRDRLRELIRREVDDWYNEFKRILPSGVASRAWVQRQGPSDKRKTRRVEDFPTESSEQAILLLDSGFQPFKLPFLMELLTMFLKDYCTLLDSLKIKIPESTYAYCIADPYQILEEDEVHFGFSKPWEFSGYTDLDGLEVLLGRNPAHLPTDIQKRKVAFKKELRHFKDIIVFPTKGKIPLAGMLSGGDYDGDQVWVCWDQQFVDAFTNTTFDPEDVPPPKEFGLIDHSEKLKDPFNFDKFLTKVFIFNATPSLLGHCTNEHEKLCYYENSIASHGALRLSHLLGHLADVRKTGYELKRDTWMKEWGRVSGRIGPNAQRKPAYKQTGADIDGYYQPQNVIDFLKFEIVKEETERILTDFDRFCKANREIRKDTDLAALWNEIWDRAISERDVAHDHTLLNNILKIKSEVETACKDRPSRNCGKPYSAIIAITADLLQNIEPPEFEHSLSYTWKNWGSSWQAFLASCAYALRPDSHFPWLAAGPTLCKMKAEAVGQYRMVTMPIYQTYRVNPRAAKKVQEAAEGGNEAMETLFSQLVEDDAYLDALGEEGVDDDFDDWKSFAS</sequence>